<dbReference type="Proteomes" id="UP000652761">
    <property type="component" value="Unassembled WGS sequence"/>
</dbReference>
<evidence type="ECO:0000313" key="2">
    <source>
        <dbReference type="EMBL" id="MQL77506.1"/>
    </source>
</evidence>
<keyword evidence="3" id="KW-1185">Reference proteome</keyword>
<proteinExistence type="predicted"/>
<evidence type="ECO:0000313" key="3">
    <source>
        <dbReference type="Proteomes" id="UP000652761"/>
    </source>
</evidence>
<organism evidence="2 3">
    <name type="scientific">Colocasia esculenta</name>
    <name type="common">Wild taro</name>
    <name type="synonym">Arum esculentum</name>
    <dbReference type="NCBI Taxonomy" id="4460"/>
    <lineage>
        <taxon>Eukaryota</taxon>
        <taxon>Viridiplantae</taxon>
        <taxon>Streptophyta</taxon>
        <taxon>Embryophyta</taxon>
        <taxon>Tracheophyta</taxon>
        <taxon>Spermatophyta</taxon>
        <taxon>Magnoliopsida</taxon>
        <taxon>Liliopsida</taxon>
        <taxon>Araceae</taxon>
        <taxon>Aroideae</taxon>
        <taxon>Colocasieae</taxon>
        <taxon>Colocasia</taxon>
    </lineage>
</organism>
<name>A0A843U5F1_COLES</name>
<dbReference type="EMBL" id="NMUH01000352">
    <property type="protein sequence ID" value="MQL77506.1"/>
    <property type="molecule type" value="Genomic_DNA"/>
</dbReference>
<accession>A0A843U5F1</accession>
<dbReference type="AlphaFoldDB" id="A0A843U5F1"/>
<sequence>ALQGRGSARFVGGGSWIIRARRWRVANLREGPLRLDLHLEVRLHSSSLRGVARRRARNRSVSPSGSPDPWAAVPTVGSLVGAGDPGAGAGVDTRSSSVDTRGLPRKPVVPVWDSVSTLDQVVSTLEAFPEHLLG</sequence>
<comment type="caution">
    <text evidence="2">The sequence shown here is derived from an EMBL/GenBank/DDBJ whole genome shotgun (WGS) entry which is preliminary data.</text>
</comment>
<evidence type="ECO:0000256" key="1">
    <source>
        <dbReference type="SAM" id="MobiDB-lite"/>
    </source>
</evidence>
<reference evidence="2" key="1">
    <citation type="submission" date="2017-07" db="EMBL/GenBank/DDBJ databases">
        <title>Taro Niue Genome Assembly and Annotation.</title>
        <authorList>
            <person name="Atibalentja N."/>
            <person name="Keating K."/>
            <person name="Fields C.J."/>
        </authorList>
    </citation>
    <scope>NUCLEOTIDE SEQUENCE</scope>
    <source>
        <strain evidence="2">Niue_2</strain>
        <tissue evidence="2">Leaf</tissue>
    </source>
</reference>
<protein>
    <submittedName>
        <fullName evidence="2">Uncharacterized protein</fullName>
    </submittedName>
</protein>
<feature type="region of interest" description="Disordered" evidence="1">
    <location>
        <begin position="52"/>
        <end position="103"/>
    </location>
</feature>
<feature type="non-terminal residue" evidence="2">
    <location>
        <position position="1"/>
    </location>
</feature>
<gene>
    <name evidence="2" type="ORF">Taro_009914</name>
</gene>